<accession>A0A1H7ZAD7</accession>
<reference evidence="3" key="1">
    <citation type="submission" date="2016-10" db="EMBL/GenBank/DDBJ databases">
        <authorList>
            <person name="Varghese N."/>
            <person name="Submissions S."/>
        </authorList>
    </citation>
    <scope>NUCLEOTIDE SEQUENCE [LARGE SCALE GENOMIC DNA]</scope>
    <source>
        <strain evidence="3">S6-262</strain>
    </source>
</reference>
<evidence type="ECO:0000313" key="2">
    <source>
        <dbReference type="EMBL" id="SEM55296.1"/>
    </source>
</evidence>
<feature type="region of interest" description="Disordered" evidence="1">
    <location>
        <begin position="66"/>
        <end position="86"/>
    </location>
</feature>
<dbReference type="AlphaFoldDB" id="A0A1H7ZAD7"/>
<gene>
    <name evidence="2" type="ORF">SAMN05192583_0602</name>
</gene>
<dbReference type="Proteomes" id="UP000199206">
    <property type="component" value="Unassembled WGS sequence"/>
</dbReference>
<name>A0A1H7ZAD7_9SPHN</name>
<dbReference type="EMBL" id="FOCF01000001">
    <property type="protein sequence ID" value="SEM55296.1"/>
    <property type="molecule type" value="Genomic_DNA"/>
</dbReference>
<proteinExistence type="predicted"/>
<evidence type="ECO:0000256" key="1">
    <source>
        <dbReference type="SAM" id="MobiDB-lite"/>
    </source>
</evidence>
<protein>
    <submittedName>
        <fullName evidence="2">Uncharacterized protein</fullName>
    </submittedName>
</protein>
<organism evidence="2 3">
    <name type="scientific">Sphingomonas gellani</name>
    <dbReference type="NCBI Taxonomy" id="1166340"/>
    <lineage>
        <taxon>Bacteria</taxon>
        <taxon>Pseudomonadati</taxon>
        <taxon>Pseudomonadota</taxon>
        <taxon>Alphaproteobacteria</taxon>
        <taxon>Sphingomonadales</taxon>
        <taxon>Sphingomonadaceae</taxon>
        <taxon>Sphingomonas</taxon>
    </lineage>
</organism>
<keyword evidence="3" id="KW-1185">Reference proteome</keyword>
<sequence>MTHTDPSGPVPVTQADRDAAADIYRRFRYGATVEIQAQIRRGIERGKSDDDPIVQVFARHRLSSGSDVVTVPSGWPDIGVDPLKAERPNDRLEASIEACRKAYVQQQREVPSQTALVWRWHLGSLLEAATRLKALRARNATAPTPTGEGA</sequence>
<dbReference type="STRING" id="1166340.SAMN05192583_0602"/>
<evidence type="ECO:0000313" key="3">
    <source>
        <dbReference type="Proteomes" id="UP000199206"/>
    </source>
</evidence>
<dbReference type="RefSeq" id="WP_139197970.1">
    <property type="nucleotide sequence ID" value="NZ_FOCF01000001.1"/>
</dbReference>